<gene>
    <name evidence="1" type="ORF">BGP82_19825</name>
</gene>
<dbReference type="AlphaFoldDB" id="A0A1X1AF12"/>
<sequence length="121" mass="13706">MNAVDPGWIALLILAPITLSMIGLCYIAHKYTEHFESFLPNCTYVTGNKKIFQHAGLLGKVMRTGSISLVLAMPTIFLRRNLIDLNEVKRFPPNTKRLLVSLLTIQIMLLIALTIFHYVYS</sequence>
<protein>
    <submittedName>
        <fullName evidence="1">Uncharacterized protein</fullName>
    </submittedName>
</protein>
<comment type="caution">
    <text evidence="1">The sequence shown here is derived from an EMBL/GenBank/DDBJ whole genome shotgun (WGS) entry which is preliminary data.</text>
</comment>
<dbReference type="Proteomes" id="UP000237378">
    <property type="component" value="Unassembled WGS sequence"/>
</dbReference>
<evidence type="ECO:0000313" key="2">
    <source>
        <dbReference type="Proteomes" id="UP000237378"/>
    </source>
</evidence>
<proteinExistence type="predicted"/>
<reference evidence="1 2" key="2">
    <citation type="submission" date="2018-03" db="EMBL/GenBank/DDBJ databases">
        <title>Draft genome of Pseudomonas putida strain KH-18-2.</title>
        <authorList>
            <person name="Yoshizawa S."/>
            <person name="Khan N.H."/>
            <person name="Nishimura M."/>
            <person name="Chiura H.X."/>
            <person name="Ogura Y."/>
            <person name="Hayashi T."/>
            <person name="Kogure K."/>
        </authorList>
    </citation>
    <scope>NUCLEOTIDE SEQUENCE [LARGE SCALE GENOMIC DNA]</scope>
    <source>
        <strain evidence="1 2">KH-18-2</strain>
    </source>
</reference>
<accession>A0A1X1AF12</accession>
<dbReference type="EMBL" id="MING01000083">
    <property type="protein sequence ID" value="POG03522.1"/>
    <property type="molecule type" value="Genomic_DNA"/>
</dbReference>
<evidence type="ECO:0000313" key="1">
    <source>
        <dbReference type="EMBL" id="POG03522.1"/>
    </source>
</evidence>
<name>A0A1X1AF12_PSEPU</name>
<organism evidence="1 2">
    <name type="scientific">Pseudomonas putida</name>
    <name type="common">Arthrobacter siderocapsulatus</name>
    <dbReference type="NCBI Taxonomy" id="303"/>
    <lineage>
        <taxon>Bacteria</taxon>
        <taxon>Pseudomonadati</taxon>
        <taxon>Pseudomonadota</taxon>
        <taxon>Gammaproteobacteria</taxon>
        <taxon>Pseudomonadales</taxon>
        <taxon>Pseudomonadaceae</taxon>
        <taxon>Pseudomonas</taxon>
    </lineage>
</organism>
<reference evidence="1 2" key="1">
    <citation type="submission" date="2016-08" db="EMBL/GenBank/DDBJ databases">
        <authorList>
            <person name="Seilhamer J.J."/>
        </authorList>
    </citation>
    <scope>NUCLEOTIDE SEQUENCE [LARGE SCALE GENOMIC DNA]</scope>
    <source>
        <strain evidence="1 2">KH-18-2</strain>
    </source>
</reference>